<evidence type="ECO:0000256" key="2">
    <source>
        <dbReference type="ARBA" id="ARBA00023002"/>
    </source>
</evidence>
<keyword evidence="3" id="KW-0223">Dioxygenase</keyword>
<name>A0A936ZG44_9BURK</name>
<dbReference type="CDD" id="cd00667">
    <property type="entry name" value="ring_hydroxylating_dioxygenases_beta"/>
    <property type="match status" value="1"/>
</dbReference>
<accession>A0A936ZG44</accession>
<dbReference type="EMBL" id="JAEQNA010000002">
    <property type="protein sequence ID" value="MBL0420297.1"/>
    <property type="molecule type" value="Genomic_DNA"/>
</dbReference>
<keyword evidence="4" id="KW-1185">Reference proteome</keyword>
<dbReference type="PANTHER" id="PTHR41534:SF2">
    <property type="entry name" value="3-PHENYLPROPIONATE_CINNAMIC ACID DIOXYGENASE SUBUNIT BETA"/>
    <property type="match status" value="1"/>
</dbReference>
<dbReference type="PANTHER" id="PTHR41534">
    <property type="entry name" value="BLR3401 PROTEIN"/>
    <property type="match status" value="1"/>
</dbReference>
<comment type="similarity">
    <text evidence="1">Belongs to the bacterial ring-hydroxylating dioxygenase beta subunit family.</text>
</comment>
<evidence type="ECO:0000313" key="3">
    <source>
        <dbReference type="EMBL" id="MBL0420297.1"/>
    </source>
</evidence>
<dbReference type="InterPro" id="IPR032710">
    <property type="entry name" value="NTF2-like_dom_sf"/>
</dbReference>
<gene>
    <name evidence="3" type="ORF">JI739_08070</name>
</gene>
<evidence type="ECO:0000256" key="1">
    <source>
        <dbReference type="ARBA" id="ARBA00009570"/>
    </source>
</evidence>
<dbReference type="Proteomes" id="UP000613011">
    <property type="component" value="Unassembled WGS sequence"/>
</dbReference>
<dbReference type="RefSeq" id="WP_201683384.1">
    <property type="nucleotide sequence ID" value="NZ_JAEQNA010000002.1"/>
</dbReference>
<evidence type="ECO:0000313" key="4">
    <source>
        <dbReference type="Proteomes" id="UP000613011"/>
    </source>
</evidence>
<reference evidence="3" key="1">
    <citation type="submission" date="2021-01" db="EMBL/GenBank/DDBJ databases">
        <title>Ramlibacter sp. strain AW1 16S ribosomal RNA gene Genome sequencing and assembly.</title>
        <authorList>
            <person name="Kang M."/>
        </authorList>
    </citation>
    <scope>NUCLEOTIDE SEQUENCE</scope>
    <source>
        <strain evidence="3">AW1</strain>
    </source>
</reference>
<sequence>MIGTRETAWDHPGADLKTIEAFLYREALLLDRWALEEWSALFTPDGVYWLPIDDEADVRTNVSLVRDTPARREERVYHLLHNSFPAQSPRSRTLHFISNVLVTGRADLEITVTSSQLTYEMRTGDYSQLGLGEMRPLVAQVEHRLRIGEGGLRIAQKKVLLLNRDSWHGNLTFVF</sequence>
<dbReference type="Pfam" id="PF00866">
    <property type="entry name" value="Ring_hydroxyl_B"/>
    <property type="match status" value="1"/>
</dbReference>
<dbReference type="Gene3D" id="3.10.450.50">
    <property type="match status" value="1"/>
</dbReference>
<proteinExistence type="inferred from homology"/>
<keyword evidence="2" id="KW-0560">Oxidoreductase</keyword>
<comment type="caution">
    <text evidence="3">The sequence shown here is derived from an EMBL/GenBank/DDBJ whole genome shotgun (WGS) entry which is preliminary data.</text>
</comment>
<dbReference type="AlphaFoldDB" id="A0A936ZG44"/>
<protein>
    <submittedName>
        <fullName evidence="3">Aromatic-ring-hydroxylating dioxygenase subunit beta</fullName>
    </submittedName>
</protein>
<dbReference type="SUPFAM" id="SSF54427">
    <property type="entry name" value="NTF2-like"/>
    <property type="match status" value="1"/>
</dbReference>
<dbReference type="InterPro" id="IPR000391">
    <property type="entry name" value="Rng_hydr_dOase-bsu"/>
</dbReference>
<dbReference type="GO" id="GO:0051213">
    <property type="term" value="F:dioxygenase activity"/>
    <property type="evidence" value="ECO:0007669"/>
    <property type="project" value="UniProtKB-KW"/>
</dbReference>
<dbReference type="GO" id="GO:0019380">
    <property type="term" value="P:3-phenylpropionate catabolic process"/>
    <property type="evidence" value="ECO:0007669"/>
    <property type="project" value="TreeGrafter"/>
</dbReference>
<organism evidence="3 4">
    <name type="scientific">Ramlibacter aurantiacus</name>
    <dbReference type="NCBI Taxonomy" id="2801330"/>
    <lineage>
        <taxon>Bacteria</taxon>
        <taxon>Pseudomonadati</taxon>
        <taxon>Pseudomonadota</taxon>
        <taxon>Betaproteobacteria</taxon>
        <taxon>Burkholderiales</taxon>
        <taxon>Comamonadaceae</taxon>
        <taxon>Ramlibacter</taxon>
    </lineage>
</organism>